<organism evidence="9 10">
    <name type="scientific">Blyttiomyces helicus</name>
    <dbReference type="NCBI Taxonomy" id="388810"/>
    <lineage>
        <taxon>Eukaryota</taxon>
        <taxon>Fungi</taxon>
        <taxon>Fungi incertae sedis</taxon>
        <taxon>Chytridiomycota</taxon>
        <taxon>Chytridiomycota incertae sedis</taxon>
        <taxon>Chytridiomycetes</taxon>
        <taxon>Chytridiomycetes incertae sedis</taxon>
        <taxon>Blyttiomyces</taxon>
    </lineage>
</organism>
<dbReference type="PANTHER" id="PTHR14950:SF37">
    <property type="entry name" value="ENDORIBONUCLEASE DICER"/>
    <property type="match status" value="1"/>
</dbReference>
<dbReference type="AlphaFoldDB" id="A0A4P9W8Q4"/>
<dbReference type="Proteomes" id="UP000269721">
    <property type="component" value="Unassembled WGS sequence"/>
</dbReference>
<dbReference type="SUPFAM" id="SSF69065">
    <property type="entry name" value="RNase III domain-like"/>
    <property type="match status" value="2"/>
</dbReference>
<dbReference type="EMBL" id="KZ998104">
    <property type="protein sequence ID" value="RKO86546.1"/>
    <property type="molecule type" value="Genomic_DNA"/>
</dbReference>
<dbReference type="GO" id="GO:0005524">
    <property type="term" value="F:ATP binding"/>
    <property type="evidence" value="ECO:0007669"/>
    <property type="project" value="UniProtKB-KW"/>
</dbReference>
<dbReference type="CDD" id="cd00593">
    <property type="entry name" value="RIBOc"/>
    <property type="match status" value="2"/>
</dbReference>
<evidence type="ECO:0000313" key="9">
    <source>
        <dbReference type="EMBL" id="RKO86546.1"/>
    </source>
</evidence>
<evidence type="ECO:0000256" key="6">
    <source>
        <dbReference type="PROSITE-ProRule" id="PRU00657"/>
    </source>
</evidence>
<keyword evidence="5" id="KW-0067">ATP-binding</keyword>
<dbReference type="GO" id="GO:0004386">
    <property type="term" value="F:helicase activity"/>
    <property type="evidence" value="ECO:0007669"/>
    <property type="project" value="UniProtKB-KW"/>
</dbReference>
<evidence type="ECO:0000313" key="10">
    <source>
        <dbReference type="Proteomes" id="UP000269721"/>
    </source>
</evidence>
<dbReference type="Pfam" id="PF03368">
    <property type="entry name" value="Dicer_dimer"/>
    <property type="match status" value="1"/>
</dbReference>
<dbReference type="Gene3D" id="3.30.160.380">
    <property type="entry name" value="Dicer dimerisation domain"/>
    <property type="match status" value="1"/>
</dbReference>
<dbReference type="GO" id="GO:0004525">
    <property type="term" value="F:ribonuclease III activity"/>
    <property type="evidence" value="ECO:0007669"/>
    <property type="project" value="InterPro"/>
</dbReference>
<gene>
    <name evidence="9" type="ORF">BDK51DRAFT_30479</name>
</gene>
<evidence type="ECO:0000259" key="8">
    <source>
        <dbReference type="PROSITE" id="PS51327"/>
    </source>
</evidence>
<keyword evidence="6" id="KW-0694">RNA-binding</keyword>
<feature type="domain" description="RNase III" evidence="7">
    <location>
        <begin position="505"/>
        <end position="643"/>
    </location>
</feature>
<dbReference type="PANTHER" id="PTHR14950">
    <property type="entry name" value="DICER-RELATED"/>
    <property type="match status" value="1"/>
</dbReference>
<dbReference type="InterPro" id="IPR005034">
    <property type="entry name" value="Dicer_dimerisation"/>
</dbReference>
<dbReference type="PROSITE" id="PS50142">
    <property type="entry name" value="RNASE_3_2"/>
    <property type="match status" value="2"/>
</dbReference>
<dbReference type="Gene3D" id="1.10.1520.10">
    <property type="entry name" value="Ribonuclease III domain"/>
    <property type="match status" value="2"/>
</dbReference>
<feature type="non-terminal residue" evidence="9">
    <location>
        <position position="886"/>
    </location>
</feature>
<dbReference type="Pfam" id="PF00636">
    <property type="entry name" value="Ribonuclease_3"/>
    <property type="match status" value="2"/>
</dbReference>
<keyword evidence="4" id="KW-0347">Helicase</keyword>
<dbReference type="InterPro" id="IPR036389">
    <property type="entry name" value="RNase_III_sf"/>
</dbReference>
<keyword evidence="3" id="KW-0378">Hydrolase</keyword>
<dbReference type="InterPro" id="IPR000999">
    <property type="entry name" value="RNase_III_dom"/>
</dbReference>
<keyword evidence="2" id="KW-0547">Nucleotide-binding</keyword>
<dbReference type="GO" id="GO:0003723">
    <property type="term" value="F:RNA binding"/>
    <property type="evidence" value="ECO:0007669"/>
    <property type="project" value="UniProtKB-UniRule"/>
</dbReference>
<feature type="domain" description="Dicer dsRNA-binding fold" evidence="8">
    <location>
        <begin position="103"/>
        <end position="198"/>
    </location>
</feature>
<protein>
    <submittedName>
        <fullName evidence="9">Ribonuclease III domain-containing protein</fullName>
    </submittedName>
</protein>
<evidence type="ECO:0000256" key="5">
    <source>
        <dbReference type="ARBA" id="ARBA00022840"/>
    </source>
</evidence>
<keyword evidence="1" id="KW-0677">Repeat</keyword>
<dbReference type="PROSITE" id="PS51327">
    <property type="entry name" value="DICER_DSRBF"/>
    <property type="match status" value="1"/>
</dbReference>
<feature type="domain" description="RNase III" evidence="7">
    <location>
        <begin position="685"/>
        <end position="870"/>
    </location>
</feature>
<evidence type="ECO:0000256" key="4">
    <source>
        <dbReference type="ARBA" id="ARBA00022806"/>
    </source>
</evidence>
<dbReference type="PROSITE" id="PS00517">
    <property type="entry name" value="RNASE_3_1"/>
    <property type="match status" value="1"/>
</dbReference>
<evidence type="ECO:0000256" key="3">
    <source>
        <dbReference type="ARBA" id="ARBA00022801"/>
    </source>
</evidence>
<dbReference type="OrthoDB" id="416741at2759"/>
<accession>A0A4P9W8Q4</accession>
<reference evidence="10" key="1">
    <citation type="journal article" date="2018" name="Nat. Microbiol.">
        <title>Leveraging single-cell genomics to expand the fungal tree of life.</title>
        <authorList>
            <person name="Ahrendt S.R."/>
            <person name="Quandt C.A."/>
            <person name="Ciobanu D."/>
            <person name="Clum A."/>
            <person name="Salamov A."/>
            <person name="Andreopoulos B."/>
            <person name="Cheng J.F."/>
            <person name="Woyke T."/>
            <person name="Pelin A."/>
            <person name="Henrissat B."/>
            <person name="Reynolds N.K."/>
            <person name="Benny G.L."/>
            <person name="Smith M.E."/>
            <person name="James T.Y."/>
            <person name="Grigoriev I.V."/>
        </authorList>
    </citation>
    <scope>NUCLEOTIDE SEQUENCE [LARGE SCALE GENOMIC DNA]</scope>
</reference>
<proteinExistence type="predicted"/>
<sequence length="886" mass="100269">VAEEGIDIPEWYHGGGRLRLVPGFHIYSKYVVRFDIERGTMNLAIIEGLLLREKDVKQYISAHTNQWEDLDTEDSTFEPLSEASSNYSYSVTTTGAVATVNTAIPTIEYYCSIEARDVRDNFTPIRPDYAVHHLHSQWIASLTLPGTMPADCRVFVGWHCDKKNLAKGVVALEAVKKLHQVGLLDDHLKPAQVARRHHKRDAHAKLKEDLLKGLLSHANRGRYKKREHLRKIPAILQARWVIPEDEPLKAYLSVISSASNRGDPVPFSIGILTLSALPSTLKFTLMPHLSEVNVTVMSLPSLVTMTAEKLALARAYSDKLLDTLLKKFELKGEYAYYVVPIAQCDTLEDYKNWAVDSIIDWDGARWTTEFIPMTPEAQKVMRMPEVVNWCVKDSRHYGRYFLPREYLHDKGPFDEVPFADPKFKCAADWYLIKARGMINPAQPVIRANLVCRKLNMHNTHNTLLDDSKMMGDVFLIPQYCEIHPFRVATLDHAAMIPSILYHIEMTALIEELRVKLDLPVSNENLMMSMTAPSATMAFDYERLETLGDAFLKAALTLDLFIRFPNYTEGIMSMQMSDLQSNRKLFELAKQAGIPGYVIATQMSRKTWKPLTIDGDDPPAQFLSDKQVADTVEALFGACLLSGNVPAATRAFSIIYGPEFKQSWDAYLPFRRPRPDVDCKLKNDLIDFVEDRLGYTFEDRSLCVEAFKHPSSIENPLISSFQRLEFLGDAILGFLAVRYFFDTYPDLPPGRLVDLKNASVNNAFLACVAVHLGFHAKLEHASSPLANEIDDYLFGIMEAKKKRIAAETRNERRKAMEEEIKARGDGSAASAQALVGDMEKIEVEYWNDVAEPKAISDVFEAVLGAVFLDSKFDPEAVWSVMRKIWKP</sequence>
<evidence type="ECO:0000256" key="2">
    <source>
        <dbReference type="ARBA" id="ARBA00022741"/>
    </source>
</evidence>
<keyword evidence="10" id="KW-1185">Reference proteome</keyword>
<dbReference type="SMART" id="SM00535">
    <property type="entry name" value="RIBOc"/>
    <property type="match status" value="2"/>
</dbReference>
<dbReference type="InterPro" id="IPR038248">
    <property type="entry name" value="Dicer_dimer_sf"/>
</dbReference>
<evidence type="ECO:0000256" key="1">
    <source>
        <dbReference type="ARBA" id="ARBA00022737"/>
    </source>
</evidence>
<evidence type="ECO:0000259" key="7">
    <source>
        <dbReference type="PROSITE" id="PS50142"/>
    </source>
</evidence>
<dbReference type="GO" id="GO:0006396">
    <property type="term" value="P:RNA processing"/>
    <property type="evidence" value="ECO:0007669"/>
    <property type="project" value="InterPro"/>
</dbReference>
<feature type="non-terminal residue" evidence="9">
    <location>
        <position position="1"/>
    </location>
</feature>
<name>A0A4P9W8Q4_9FUNG</name>